<dbReference type="EMBL" id="KM111294">
    <property type="protein sequence ID" value="AJL34107.1"/>
    <property type="molecule type" value="Genomic_DNA"/>
</dbReference>
<organismHost>
    <name type="scientific">Potamochoerus larvatus</name>
    <name type="common">Bushpig</name>
    <dbReference type="NCBI Taxonomy" id="273792"/>
</organismHost>
<organismHost>
    <name type="scientific">Phacochoerus aethiopicus</name>
    <name type="common">Warthog</name>
    <dbReference type="NCBI Taxonomy" id="85517"/>
</organismHost>
<organismHost>
    <name type="scientific">Ornithodoros</name>
    <name type="common">relapsing fever ticks</name>
    <dbReference type="NCBI Taxonomy" id="6937"/>
</organismHost>
<dbReference type="KEGG" id="vg:41901632"/>
<dbReference type="Proteomes" id="UP000105860">
    <property type="component" value="Segment"/>
</dbReference>
<accession>A0A0C5AYY4</accession>
<protein>
    <submittedName>
        <fullName evidence="1">BA71V-CP530R (P60)</fullName>
    </submittedName>
</protein>
<organismHost>
    <name type="scientific">Sus scrofa</name>
    <name type="common">Pig</name>
    <dbReference type="NCBI Taxonomy" id="9823"/>
</organismHost>
<name>A0A0C5AYY4_ASF</name>
<sequence length="534" mass="61007">MPSNMKQFCKISVWLQQHDPDLLEIINNLCMLGNLSAAKYKHGVTFIYPKQAKIRDEIKKHAYSNDPSQAIKTLESLILPFYIPTPMEFTGEIGSYTGVKLEVEKKEANKVILKNGEAVLIPAADFKPFPNRRLAVWIMESGSMPLEGPPYKRKKEGGGNDPPVSKHISPYTPRTRIAIEVEKAFDECMRQNWCSVNNPYLAKSVSLLSFLSLNHPTEFIKVLPLIDFDPLVTFYLLLEPYKTHGDDFLIPETILFGPAGWNGTDLYQSAMLEFKKFFTQITRQTFMDIADTATKEVDVPICYSDPETVHSYANHVRTEILHHNMVNKVTTPNLVVQAYNELEQTNTIRHYGPIFPESTINALRFWKKLWQDEQRFVIHGLHRTLMDQPTYETSEFAEIVRNLRFSRPGNNYINELNITSPAMYGDKHTTGDIAPNDRFAMLVAFINSTDFLYTAIPEEKVGGNDTQTGPQTSSLTDLVPTRLHSFLNHNLSKLKILNRAQQTVKNILSNDCLNQLKHYVKHTGKNEILKLLQE</sequence>
<organism evidence="1 2">
    <name type="scientific">African swine fever virus</name>
    <name type="common">ASFV</name>
    <dbReference type="NCBI Taxonomy" id="10497"/>
    <lineage>
        <taxon>Viruses</taxon>
        <taxon>Varidnaviria</taxon>
        <taxon>Bamfordvirae</taxon>
        <taxon>Nucleocytoviricota</taxon>
        <taxon>Pokkesviricetes</taxon>
        <taxon>Asfuvirales</taxon>
        <taxon>Asfarviridae</taxon>
        <taxon>Asfivirus</taxon>
        <taxon>Asfivirus haemorrhagiae</taxon>
    </lineage>
</organism>
<reference evidence="1 2" key="1">
    <citation type="journal article" date="2015" name="Virus Genes">
        <title>Comparative analysis of the complete genome sequences of Kenyan African swine fever virus isolates within p72 genotypes IX and X.</title>
        <authorList>
            <person name="Bishop R.P."/>
            <person name="Fleischauer C."/>
            <person name="de Villiers E.P."/>
            <person name="Okoth E.A."/>
            <person name="Arias M."/>
            <person name="Gallardo C."/>
            <person name="Upton C."/>
        </authorList>
    </citation>
    <scope>NUCLEOTIDE SEQUENCE [LARGE SCALE GENOMIC DNA]</scope>
    <source>
        <strain evidence="1">Ken05/Tk1</strain>
    </source>
</reference>
<dbReference type="RefSeq" id="YP_009702827.1">
    <property type="nucleotide sequence ID" value="NC_044945.1"/>
</dbReference>
<evidence type="ECO:0000313" key="2">
    <source>
        <dbReference type="Proteomes" id="UP000105860"/>
    </source>
</evidence>
<organismHost>
    <name type="scientific">Phacochoerus africanus</name>
    <name type="common">Warthog</name>
    <dbReference type="NCBI Taxonomy" id="41426"/>
</organismHost>
<gene>
    <name evidence="1" type="primary">BA71V-CP530R (p60)</name>
</gene>
<proteinExistence type="predicted"/>
<evidence type="ECO:0000313" key="1">
    <source>
        <dbReference type="EMBL" id="AJL34107.1"/>
    </source>
</evidence>
<organismHost>
    <name type="scientific">Ornithodoros moubata</name>
    <name type="common">Soft tick</name>
    <name type="synonym">Argasid tick</name>
    <dbReference type="NCBI Taxonomy" id="6938"/>
</organismHost>
<dbReference type="GeneID" id="41901632"/>